<sequence>MIYPALMVLLSAAALCFGLGRLVATRLLGLGAALAALLAALLSGREAPLQPAYVLLELHQLSLHLTPQLATSERVLALVTLGGGSAALLALAGAVAPTVRGFGALFAWALLSLAAALFSLGTDPLSLAQPVAWALLAITGYGALRSSGTLKTETSAPLGLSVGLLASLLLAGGLLASSPQVVAEQLSLGPAALLGFVAALLLAGGPPLALARREAEDAPAALGALIYGVAAPAAALAWLLRSVPLLPELPSAWSNGLGLVGSLGFLACGAAALGSPQLRVLLSWVGAGQVALVVAALSVPGPLAALAGPGILVGMLLAGVAAAVAVARFEQTTGSDNYTTGTGGGHALTGALWAFGALALLGLPPLWGFWPRLWLLEALLAARPWMLAPLMAGFVLTSLALLAPLGRLWASQQEGSPALTTSWAALGAALFVGLPLLGLGVRPTLVWDHWLQHVTAAPDVFPLAMNNYTAGLLAGVFLLLAGITLIRARPERTVQLDPDEHLVTLSPAALGAALRPLAGLSDLRELLNRLWHWLTQLSEWLRLLMSLMEQRYYLLGVLGALITIMLLMAQ</sequence>
<evidence type="ECO:0000313" key="6">
    <source>
        <dbReference type="Proteomes" id="UP000280307"/>
    </source>
</evidence>
<feature type="transmembrane region" description="Helical" evidence="3">
    <location>
        <begin position="390"/>
        <end position="410"/>
    </location>
</feature>
<dbReference type="GO" id="GO:0012505">
    <property type="term" value="C:endomembrane system"/>
    <property type="evidence" value="ECO:0007669"/>
    <property type="project" value="UniProtKB-SubCell"/>
</dbReference>
<proteinExistence type="predicted"/>
<feature type="transmembrane region" description="Helical" evidence="3">
    <location>
        <begin position="220"/>
        <end position="240"/>
    </location>
</feature>
<dbReference type="GO" id="GO:0016020">
    <property type="term" value="C:membrane"/>
    <property type="evidence" value="ECO:0007669"/>
    <property type="project" value="UniProtKB-SubCell"/>
</dbReference>
<feature type="transmembrane region" description="Helical" evidence="3">
    <location>
        <begin position="156"/>
        <end position="176"/>
    </location>
</feature>
<feature type="transmembrane region" description="Helical" evidence="3">
    <location>
        <begin position="348"/>
        <end position="370"/>
    </location>
</feature>
<comment type="caution">
    <text evidence="5">The sequence shown here is derived from an EMBL/GenBank/DDBJ whole genome shotgun (WGS) entry which is preliminary data.</text>
</comment>
<feature type="transmembrane region" description="Helical" evidence="3">
    <location>
        <begin position="188"/>
        <end position="208"/>
    </location>
</feature>
<keyword evidence="3" id="KW-1133">Transmembrane helix</keyword>
<keyword evidence="2 3" id="KW-0812">Transmembrane</keyword>
<feature type="transmembrane region" description="Helical" evidence="3">
    <location>
        <begin position="102"/>
        <end position="121"/>
    </location>
</feature>
<feature type="transmembrane region" description="Helical" evidence="3">
    <location>
        <begin position="552"/>
        <end position="569"/>
    </location>
</feature>
<feature type="transmembrane region" description="Helical" evidence="3">
    <location>
        <begin position="127"/>
        <end position="144"/>
    </location>
</feature>
<evidence type="ECO:0000313" key="5">
    <source>
        <dbReference type="EMBL" id="RRR75259.1"/>
    </source>
</evidence>
<evidence type="ECO:0000256" key="3">
    <source>
        <dbReference type="SAM" id="Phobius"/>
    </source>
</evidence>
<feature type="domain" description="NADH:quinone oxidoreductase/Mrp antiporter transmembrane" evidence="4">
    <location>
        <begin position="206"/>
        <end position="393"/>
    </location>
</feature>
<feature type="transmembrane region" description="Helical" evidence="3">
    <location>
        <begin position="75"/>
        <end position="95"/>
    </location>
</feature>
<reference evidence="5 6" key="1">
    <citation type="submission" date="2018-12" db="EMBL/GenBank/DDBJ databases">
        <title>Genome Sequence of Candidatus Viridilinea halotolerans isolated from saline sulfide-rich spring.</title>
        <authorList>
            <person name="Grouzdev D.S."/>
            <person name="Burganskaya E.I."/>
            <person name="Krutkina M.S."/>
            <person name="Sukhacheva M.V."/>
            <person name="Gorlenko V.M."/>
        </authorList>
    </citation>
    <scope>NUCLEOTIDE SEQUENCE [LARGE SCALE GENOMIC DNA]</scope>
    <source>
        <strain evidence="5">Chok-6</strain>
    </source>
</reference>
<feature type="transmembrane region" description="Helical" evidence="3">
    <location>
        <begin position="468"/>
        <end position="486"/>
    </location>
</feature>
<feature type="transmembrane region" description="Helical" evidence="3">
    <location>
        <begin position="422"/>
        <end position="441"/>
    </location>
</feature>
<comment type="subcellular location">
    <subcellularLocation>
        <location evidence="1">Endomembrane system</location>
        <topology evidence="1">Multi-pass membrane protein</topology>
    </subcellularLocation>
    <subcellularLocation>
        <location evidence="2">Membrane</location>
        <topology evidence="2">Multi-pass membrane protein</topology>
    </subcellularLocation>
</comment>
<dbReference type="EMBL" id="RSAS01000201">
    <property type="protein sequence ID" value="RRR75259.1"/>
    <property type="molecule type" value="Genomic_DNA"/>
</dbReference>
<evidence type="ECO:0000256" key="1">
    <source>
        <dbReference type="ARBA" id="ARBA00004127"/>
    </source>
</evidence>
<evidence type="ECO:0000256" key="2">
    <source>
        <dbReference type="RuleBase" id="RU000320"/>
    </source>
</evidence>
<feature type="transmembrane region" description="Helical" evidence="3">
    <location>
        <begin position="252"/>
        <end position="273"/>
    </location>
</feature>
<dbReference type="InterPro" id="IPR001750">
    <property type="entry name" value="ND/Mrp_TM"/>
</dbReference>
<feature type="transmembrane region" description="Helical" evidence="3">
    <location>
        <begin position="305"/>
        <end position="327"/>
    </location>
</feature>
<dbReference type="Pfam" id="PF00361">
    <property type="entry name" value="Proton_antipo_M"/>
    <property type="match status" value="1"/>
</dbReference>
<gene>
    <name evidence="5" type="ORF">EI684_05160</name>
</gene>
<evidence type="ECO:0000259" key="4">
    <source>
        <dbReference type="Pfam" id="PF00361"/>
    </source>
</evidence>
<accession>A0A426U5M0</accession>
<name>A0A426U5M0_9CHLR</name>
<feature type="transmembrane region" description="Helical" evidence="3">
    <location>
        <begin position="280"/>
        <end position="299"/>
    </location>
</feature>
<dbReference type="Proteomes" id="UP000280307">
    <property type="component" value="Unassembled WGS sequence"/>
</dbReference>
<protein>
    <recommendedName>
        <fullName evidence="4">NADH:quinone oxidoreductase/Mrp antiporter transmembrane domain-containing protein</fullName>
    </recommendedName>
</protein>
<dbReference type="AlphaFoldDB" id="A0A426U5M0"/>
<organism evidence="5 6">
    <name type="scientific">Candidatus Viridilinea halotolerans</name>
    <dbReference type="NCBI Taxonomy" id="2491704"/>
    <lineage>
        <taxon>Bacteria</taxon>
        <taxon>Bacillati</taxon>
        <taxon>Chloroflexota</taxon>
        <taxon>Chloroflexia</taxon>
        <taxon>Chloroflexales</taxon>
        <taxon>Chloroflexineae</taxon>
        <taxon>Oscillochloridaceae</taxon>
        <taxon>Candidatus Viridilinea</taxon>
    </lineage>
</organism>
<keyword evidence="3" id="KW-0472">Membrane</keyword>